<proteinExistence type="inferred from homology"/>
<dbReference type="Proteomes" id="UP000184080">
    <property type="component" value="Unassembled WGS sequence"/>
</dbReference>
<feature type="signal peptide" evidence="6">
    <location>
        <begin position="1"/>
        <end position="22"/>
    </location>
</feature>
<keyword evidence="9" id="KW-1185">Reference proteome</keyword>
<dbReference type="SUPFAM" id="SSF53807">
    <property type="entry name" value="Helical backbone' metal receptor"/>
    <property type="match status" value="1"/>
</dbReference>
<evidence type="ECO:0000256" key="4">
    <source>
        <dbReference type="ARBA" id="ARBA00022729"/>
    </source>
</evidence>
<organism evidence="8 9">
    <name type="scientific">Clostridium amylolyticum</name>
    <dbReference type="NCBI Taxonomy" id="1121298"/>
    <lineage>
        <taxon>Bacteria</taxon>
        <taxon>Bacillati</taxon>
        <taxon>Bacillota</taxon>
        <taxon>Clostridia</taxon>
        <taxon>Eubacteriales</taxon>
        <taxon>Clostridiaceae</taxon>
        <taxon>Clostridium</taxon>
    </lineage>
</organism>
<evidence type="ECO:0000256" key="2">
    <source>
        <dbReference type="ARBA" id="ARBA00008814"/>
    </source>
</evidence>
<keyword evidence="3" id="KW-0813">Transport</keyword>
<protein>
    <submittedName>
        <fullName evidence="8">Iron complex transport system substrate-binding protein</fullName>
    </submittedName>
</protein>
<dbReference type="CDD" id="cd01140">
    <property type="entry name" value="FatB"/>
    <property type="match status" value="1"/>
</dbReference>
<gene>
    <name evidence="8" type="ORF">SAMN05444401_2496</name>
</gene>
<dbReference type="PANTHER" id="PTHR30532">
    <property type="entry name" value="IRON III DICITRATE-BINDING PERIPLASMIC PROTEIN"/>
    <property type="match status" value="1"/>
</dbReference>
<feature type="chain" id="PRO_5013087651" evidence="6">
    <location>
        <begin position="23"/>
        <end position="319"/>
    </location>
</feature>
<dbReference type="Pfam" id="PF01497">
    <property type="entry name" value="Peripla_BP_2"/>
    <property type="match status" value="1"/>
</dbReference>
<dbReference type="InterPro" id="IPR051313">
    <property type="entry name" value="Bact_iron-sidero_bind"/>
</dbReference>
<comment type="similarity">
    <text evidence="2">Belongs to the bacterial solute-binding protein 8 family.</text>
</comment>
<keyword evidence="5" id="KW-0175">Coiled coil</keyword>
<keyword evidence="4 6" id="KW-0732">Signal</keyword>
<evidence type="ECO:0000256" key="6">
    <source>
        <dbReference type="SAM" id="SignalP"/>
    </source>
</evidence>
<evidence type="ECO:0000256" key="3">
    <source>
        <dbReference type="ARBA" id="ARBA00022448"/>
    </source>
</evidence>
<feature type="coiled-coil region" evidence="5">
    <location>
        <begin position="166"/>
        <end position="193"/>
    </location>
</feature>
<dbReference type="InterPro" id="IPR033870">
    <property type="entry name" value="FatB"/>
</dbReference>
<dbReference type="PANTHER" id="PTHR30532:SF28">
    <property type="entry name" value="PETROBACTIN-BINDING PROTEIN YCLQ"/>
    <property type="match status" value="1"/>
</dbReference>
<comment type="subcellular location">
    <subcellularLocation>
        <location evidence="1">Cell envelope</location>
    </subcellularLocation>
</comment>
<name>A0A1M6HEP0_9CLOT</name>
<dbReference type="GO" id="GO:1901678">
    <property type="term" value="P:iron coordination entity transport"/>
    <property type="evidence" value="ECO:0007669"/>
    <property type="project" value="UniProtKB-ARBA"/>
</dbReference>
<dbReference type="RefSeq" id="WP_073006959.1">
    <property type="nucleotide sequence ID" value="NZ_FQZO01000003.1"/>
</dbReference>
<dbReference type="Gene3D" id="3.40.50.1980">
    <property type="entry name" value="Nitrogenase molybdenum iron protein domain"/>
    <property type="match status" value="2"/>
</dbReference>
<reference evidence="8 9" key="1">
    <citation type="submission" date="2016-11" db="EMBL/GenBank/DDBJ databases">
        <authorList>
            <person name="Jaros S."/>
            <person name="Januszkiewicz K."/>
            <person name="Wedrychowicz H."/>
        </authorList>
    </citation>
    <scope>NUCLEOTIDE SEQUENCE [LARGE SCALE GENOMIC DNA]</scope>
    <source>
        <strain evidence="8 9">DSM 21864</strain>
    </source>
</reference>
<dbReference type="AlphaFoldDB" id="A0A1M6HEP0"/>
<feature type="domain" description="Fe/B12 periplasmic-binding" evidence="7">
    <location>
        <begin position="58"/>
        <end position="319"/>
    </location>
</feature>
<sequence>MKKTIIAILSAVLIGSFTAGCAANTNKDAVNNQSSKEYKTLNIKQDLGDITISKRPEKVVVFDYGALDTLQVLNVEPVGVVKDNLPEYLSKYKDNKYKAIGGLKEPNFEVISELQPDLIIISARQSDHYKELSKIAPTLYVGLDTKKYLDSFKSNTTTLAQIFQKEEEGKKKIEAIETRVKEVQEEVNKKAKDKKSLIMLANDGNISAYGPGSRFALVDTLGFKAVDEKVEASTHGQKIGYEYIKEKNPDYIFIIDRSAALGTKGTSSAKQSLENDLVKSTNAYKEGKMVYLDPSYWYLSGGGIKSMEVMIEEVAKALK</sequence>
<evidence type="ECO:0000256" key="5">
    <source>
        <dbReference type="SAM" id="Coils"/>
    </source>
</evidence>
<evidence type="ECO:0000256" key="1">
    <source>
        <dbReference type="ARBA" id="ARBA00004196"/>
    </source>
</evidence>
<evidence type="ECO:0000259" key="7">
    <source>
        <dbReference type="PROSITE" id="PS50983"/>
    </source>
</evidence>
<dbReference type="STRING" id="1121298.SAMN05444401_2496"/>
<evidence type="ECO:0000313" key="9">
    <source>
        <dbReference type="Proteomes" id="UP000184080"/>
    </source>
</evidence>
<accession>A0A1M6HEP0</accession>
<dbReference type="EMBL" id="FQZO01000003">
    <property type="protein sequence ID" value="SHJ20677.1"/>
    <property type="molecule type" value="Genomic_DNA"/>
</dbReference>
<evidence type="ECO:0000313" key="8">
    <source>
        <dbReference type="EMBL" id="SHJ20677.1"/>
    </source>
</evidence>
<dbReference type="InterPro" id="IPR002491">
    <property type="entry name" value="ABC_transptr_periplasmic_BD"/>
</dbReference>
<dbReference type="PROSITE" id="PS50983">
    <property type="entry name" value="FE_B12_PBP"/>
    <property type="match status" value="1"/>
</dbReference>
<dbReference type="OrthoDB" id="63946at2"/>
<dbReference type="PROSITE" id="PS51257">
    <property type="entry name" value="PROKAR_LIPOPROTEIN"/>
    <property type="match status" value="1"/>
</dbReference>
<dbReference type="GO" id="GO:0030288">
    <property type="term" value="C:outer membrane-bounded periplasmic space"/>
    <property type="evidence" value="ECO:0007669"/>
    <property type="project" value="TreeGrafter"/>
</dbReference>